<dbReference type="Proteomes" id="UP001230005">
    <property type="component" value="Unassembled WGS sequence"/>
</dbReference>
<protein>
    <submittedName>
        <fullName evidence="1">Uncharacterized protein</fullName>
    </submittedName>
</protein>
<evidence type="ECO:0000313" key="1">
    <source>
        <dbReference type="EMBL" id="MDQ0255514.1"/>
    </source>
</evidence>
<gene>
    <name evidence="1" type="ORF">J2S74_002896</name>
</gene>
<comment type="caution">
    <text evidence="1">The sequence shown here is derived from an EMBL/GenBank/DDBJ whole genome shotgun (WGS) entry which is preliminary data.</text>
</comment>
<proteinExistence type="predicted"/>
<sequence>MTFKKGITKGGFNISIFSNDAKDIRDVQTLRTSEKWNSRNNF</sequence>
<organism evidence="1 2">
    <name type="scientific">Evansella vedderi</name>
    <dbReference type="NCBI Taxonomy" id="38282"/>
    <lineage>
        <taxon>Bacteria</taxon>
        <taxon>Bacillati</taxon>
        <taxon>Bacillota</taxon>
        <taxon>Bacilli</taxon>
        <taxon>Bacillales</taxon>
        <taxon>Bacillaceae</taxon>
        <taxon>Evansella</taxon>
    </lineage>
</organism>
<dbReference type="EMBL" id="JAUSUG010000011">
    <property type="protein sequence ID" value="MDQ0255514.1"/>
    <property type="molecule type" value="Genomic_DNA"/>
</dbReference>
<evidence type="ECO:0000313" key="2">
    <source>
        <dbReference type="Proteomes" id="UP001230005"/>
    </source>
</evidence>
<name>A0ABT9ZWB6_9BACI</name>
<reference evidence="1 2" key="1">
    <citation type="submission" date="2023-07" db="EMBL/GenBank/DDBJ databases">
        <title>Genomic Encyclopedia of Type Strains, Phase IV (KMG-IV): sequencing the most valuable type-strain genomes for metagenomic binning, comparative biology and taxonomic classification.</title>
        <authorList>
            <person name="Goeker M."/>
        </authorList>
    </citation>
    <scope>NUCLEOTIDE SEQUENCE [LARGE SCALE GENOMIC DNA]</scope>
    <source>
        <strain evidence="1 2">DSM 9768</strain>
    </source>
</reference>
<accession>A0ABT9ZWB6</accession>
<keyword evidence="2" id="KW-1185">Reference proteome</keyword>